<evidence type="ECO:0000256" key="3">
    <source>
        <dbReference type="ARBA" id="ARBA00023157"/>
    </source>
</evidence>
<keyword evidence="1" id="KW-0732">Signal</keyword>
<dbReference type="GO" id="GO:0009888">
    <property type="term" value="P:tissue development"/>
    <property type="evidence" value="ECO:0007669"/>
    <property type="project" value="TreeGrafter"/>
</dbReference>
<evidence type="ECO:0000256" key="5">
    <source>
        <dbReference type="ARBA" id="ARBA00023292"/>
    </source>
</evidence>
<dbReference type="GO" id="GO:0005604">
    <property type="term" value="C:basement membrane"/>
    <property type="evidence" value="ECO:0007669"/>
    <property type="project" value="TreeGrafter"/>
</dbReference>
<dbReference type="EMBL" id="JACEFF010000584">
    <property type="protein sequence ID" value="KAH9634912.1"/>
    <property type="molecule type" value="Genomic_DNA"/>
</dbReference>
<dbReference type="Pfam" id="PF00053">
    <property type="entry name" value="EGF_laminin"/>
    <property type="match status" value="1"/>
</dbReference>
<keyword evidence="3" id="KW-1015">Disulfide bond</keyword>
<evidence type="ECO:0000259" key="7">
    <source>
        <dbReference type="Pfam" id="PF24973"/>
    </source>
</evidence>
<keyword evidence="4" id="KW-0325">Glycoprotein</keyword>
<accession>A0A922MEK5</accession>
<evidence type="ECO:0000256" key="4">
    <source>
        <dbReference type="ARBA" id="ARBA00023180"/>
    </source>
</evidence>
<evidence type="ECO:0000259" key="6">
    <source>
        <dbReference type="Pfam" id="PF00053"/>
    </source>
</evidence>
<dbReference type="InterPro" id="IPR050440">
    <property type="entry name" value="Laminin/Netrin_ECM"/>
</dbReference>
<dbReference type="InterPro" id="IPR056863">
    <property type="entry name" value="LMN_ATRN_NET-like_EGF"/>
</dbReference>
<dbReference type="AlphaFoldDB" id="A0A922MEK5"/>
<dbReference type="GO" id="GO:0007411">
    <property type="term" value="P:axon guidance"/>
    <property type="evidence" value="ECO:0007669"/>
    <property type="project" value="TreeGrafter"/>
</dbReference>
<evidence type="ECO:0000256" key="1">
    <source>
        <dbReference type="ARBA" id="ARBA00022729"/>
    </source>
</evidence>
<keyword evidence="2" id="KW-0677">Repeat</keyword>
<evidence type="ECO:0000313" key="9">
    <source>
        <dbReference type="Proteomes" id="UP000814243"/>
    </source>
</evidence>
<feature type="domain" description="Laminin/attractin/netrin-like EGF" evidence="7">
    <location>
        <begin position="76"/>
        <end position="103"/>
    </location>
</feature>
<feature type="domain" description="Laminin/attractin/netrin-like EGF" evidence="7">
    <location>
        <begin position="154"/>
        <end position="181"/>
    </location>
</feature>
<reference evidence="8" key="1">
    <citation type="journal article" date="2021" name="G3 (Bethesda)">
        <title>Genome and transcriptome analysis of the beet armyworm Spodoptera exigua reveals targets for pest control. .</title>
        <authorList>
            <person name="Simon S."/>
            <person name="Breeschoten T."/>
            <person name="Jansen H.J."/>
            <person name="Dirks R.P."/>
            <person name="Schranz M.E."/>
            <person name="Ros V.I.D."/>
        </authorList>
    </citation>
    <scope>NUCLEOTIDE SEQUENCE</scope>
    <source>
        <strain evidence="8">TB_SE_WUR_2020</strain>
    </source>
</reference>
<evidence type="ECO:0008006" key="10">
    <source>
        <dbReference type="Google" id="ProtNLM"/>
    </source>
</evidence>
<evidence type="ECO:0000313" key="8">
    <source>
        <dbReference type="EMBL" id="KAH9634912.1"/>
    </source>
</evidence>
<dbReference type="InterPro" id="IPR002049">
    <property type="entry name" value="LE_dom"/>
</dbReference>
<dbReference type="GO" id="GO:0005201">
    <property type="term" value="F:extracellular matrix structural constituent"/>
    <property type="evidence" value="ECO:0007669"/>
    <property type="project" value="TreeGrafter"/>
</dbReference>
<dbReference type="Pfam" id="PF24973">
    <property type="entry name" value="EGF_LMN_ATRN"/>
    <property type="match status" value="2"/>
</dbReference>
<dbReference type="Proteomes" id="UP000814243">
    <property type="component" value="Unassembled WGS sequence"/>
</dbReference>
<dbReference type="Gene3D" id="2.170.300.10">
    <property type="entry name" value="Tie2 ligand-binding domain superfamily"/>
    <property type="match status" value="1"/>
</dbReference>
<organism evidence="8 9">
    <name type="scientific">Spodoptera exigua</name>
    <name type="common">Beet armyworm</name>
    <name type="synonym">Noctua fulgens</name>
    <dbReference type="NCBI Taxonomy" id="7107"/>
    <lineage>
        <taxon>Eukaryota</taxon>
        <taxon>Metazoa</taxon>
        <taxon>Ecdysozoa</taxon>
        <taxon>Arthropoda</taxon>
        <taxon>Hexapoda</taxon>
        <taxon>Insecta</taxon>
        <taxon>Pterygota</taxon>
        <taxon>Neoptera</taxon>
        <taxon>Endopterygota</taxon>
        <taxon>Lepidoptera</taxon>
        <taxon>Glossata</taxon>
        <taxon>Ditrysia</taxon>
        <taxon>Noctuoidea</taxon>
        <taxon>Noctuidae</taxon>
        <taxon>Amphipyrinae</taxon>
        <taxon>Spodoptera</taxon>
    </lineage>
</organism>
<dbReference type="GO" id="GO:0009887">
    <property type="term" value="P:animal organ morphogenesis"/>
    <property type="evidence" value="ECO:0007669"/>
    <property type="project" value="TreeGrafter"/>
</dbReference>
<gene>
    <name evidence="8" type="ORF">HF086_017211</name>
</gene>
<dbReference type="SUPFAM" id="SSF57196">
    <property type="entry name" value="EGF/Laminin"/>
    <property type="match status" value="1"/>
</dbReference>
<comment type="caution">
    <text evidence="8">The sequence shown here is derived from an EMBL/GenBank/DDBJ whole genome shotgun (WGS) entry which is preliminary data.</text>
</comment>
<protein>
    <recommendedName>
        <fullName evidence="10">Laminin EGF-like domain-containing protein</fullName>
    </recommendedName>
</protein>
<evidence type="ECO:0000256" key="2">
    <source>
        <dbReference type="ARBA" id="ARBA00022737"/>
    </source>
</evidence>
<proteinExistence type="predicted"/>
<dbReference type="PANTHER" id="PTHR10574">
    <property type="entry name" value="NETRIN/LAMININ-RELATED"/>
    <property type="match status" value="1"/>
</dbReference>
<feature type="domain" description="Laminin EGF-like" evidence="6">
    <location>
        <begin position="184"/>
        <end position="220"/>
    </location>
</feature>
<sequence length="233" mass="24477">MRGVWALHTALRRPDHRGPLPAVCARTLGEPAQRGRLPAYRGPGDHCQLCAPGHWGTRSTGASASVSTRGEPYRAGCRYRGPGDHCQLCAPGHWGNPLNGGVCQREYTGSPTGRGVGTAAPATTASCVRPDTGGTRSTGASASVSTRGEPYRAGCRYRGPGDHCQLCAPGHWGNPLNGGVCQPCECNAQAVACAPDTGRCYCSTKGLAGDRCDKCDNTNHYHADIYNKGACYY</sequence>
<name>A0A922MEK5_SPOEX</name>
<keyword evidence="5" id="KW-0424">Laminin EGF-like domain</keyword>
<dbReference type="PANTHER" id="PTHR10574:SF406">
    <property type="entry name" value="LAMININ SUBUNIT ALPHA 5"/>
    <property type="match status" value="1"/>
</dbReference>